<gene>
    <name evidence="1" type="ORF">SAMN04488055_4844</name>
</gene>
<evidence type="ECO:0000313" key="1">
    <source>
        <dbReference type="EMBL" id="SIO50134.1"/>
    </source>
</evidence>
<dbReference type="PROSITE" id="PS51257">
    <property type="entry name" value="PROKAR_LIPOPROTEIN"/>
    <property type="match status" value="1"/>
</dbReference>
<organism evidence="1 2">
    <name type="scientific">Chitinophaga niabensis</name>
    <dbReference type="NCBI Taxonomy" id="536979"/>
    <lineage>
        <taxon>Bacteria</taxon>
        <taxon>Pseudomonadati</taxon>
        <taxon>Bacteroidota</taxon>
        <taxon>Chitinophagia</taxon>
        <taxon>Chitinophagales</taxon>
        <taxon>Chitinophagaceae</taxon>
        <taxon>Chitinophaga</taxon>
    </lineage>
</organism>
<accession>A0A1N6K0L1</accession>
<proteinExistence type="predicted"/>
<dbReference type="Proteomes" id="UP000185003">
    <property type="component" value="Unassembled WGS sequence"/>
</dbReference>
<protein>
    <submittedName>
        <fullName evidence="1">Uncharacterized protein</fullName>
    </submittedName>
</protein>
<evidence type="ECO:0000313" key="2">
    <source>
        <dbReference type="Proteomes" id="UP000185003"/>
    </source>
</evidence>
<dbReference type="OrthoDB" id="1255922at2"/>
<name>A0A1N6K0L1_9BACT</name>
<sequence length="124" mass="14493">MRSILLVWMIFTVSCLQKAPDKRASAVKKDETALLWTDYRIGELPPEGYYDAIDSVVKKWNINYKRVEGGCEATVKDKEKHEAGNAGYFQELEKQYGKHWREQFNKEVRELDSILKSKKVHLVE</sequence>
<dbReference type="RefSeq" id="WP_143197566.1">
    <property type="nucleotide sequence ID" value="NZ_FSRA01000002.1"/>
</dbReference>
<reference evidence="1 2" key="1">
    <citation type="submission" date="2016-11" db="EMBL/GenBank/DDBJ databases">
        <authorList>
            <person name="Jaros S."/>
            <person name="Januszkiewicz K."/>
            <person name="Wedrychowicz H."/>
        </authorList>
    </citation>
    <scope>NUCLEOTIDE SEQUENCE [LARGE SCALE GENOMIC DNA]</scope>
    <source>
        <strain evidence="1 2">DSM 24787</strain>
    </source>
</reference>
<dbReference type="EMBL" id="FSRA01000002">
    <property type="protein sequence ID" value="SIO50134.1"/>
    <property type="molecule type" value="Genomic_DNA"/>
</dbReference>
<dbReference type="AlphaFoldDB" id="A0A1N6K0L1"/>
<keyword evidence="2" id="KW-1185">Reference proteome</keyword>